<dbReference type="AlphaFoldDB" id="A0A7X0JJB8"/>
<protein>
    <submittedName>
        <fullName evidence="2">Uncharacterized protein</fullName>
    </submittedName>
</protein>
<reference evidence="2 3" key="1">
    <citation type="submission" date="2020-08" db="EMBL/GenBank/DDBJ databases">
        <title>The Agave Microbiome: Exploring the role of microbial communities in plant adaptations to desert environments.</title>
        <authorList>
            <person name="Partida-Martinez L.P."/>
        </authorList>
    </citation>
    <scope>NUCLEOTIDE SEQUENCE [LARGE SCALE GENOMIC DNA]</scope>
    <source>
        <strain evidence="2 3">AS3.12</strain>
    </source>
</reference>
<keyword evidence="1" id="KW-1133">Transmembrane helix</keyword>
<gene>
    <name evidence="2" type="ORF">F4695_002028</name>
</gene>
<feature type="transmembrane region" description="Helical" evidence="1">
    <location>
        <begin position="6"/>
        <end position="28"/>
    </location>
</feature>
<proteinExistence type="predicted"/>
<evidence type="ECO:0000313" key="3">
    <source>
        <dbReference type="Proteomes" id="UP000585437"/>
    </source>
</evidence>
<name>A0A7X0JJB8_9HYPH</name>
<dbReference type="Proteomes" id="UP000585437">
    <property type="component" value="Unassembled WGS sequence"/>
</dbReference>
<organism evidence="2 3">
    <name type="scientific">Rhizobium soli</name>
    <dbReference type="NCBI Taxonomy" id="424798"/>
    <lineage>
        <taxon>Bacteria</taxon>
        <taxon>Pseudomonadati</taxon>
        <taxon>Pseudomonadota</taxon>
        <taxon>Alphaproteobacteria</taxon>
        <taxon>Hyphomicrobiales</taxon>
        <taxon>Rhizobiaceae</taxon>
        <taxon>Rhizobium/Agrobacterium group</taxon>
        <taxon>Rhizobium</taxon>
    </lineage>
</organism>
<sequence>MTGLQIYAFIVLPLSIAAVGSAYAYFFVKSEERKRKIPPAE</sequence>
<keyword evidence="1" id="KW-0812">Transmembrane</keyword>
<keyword evidence="1" id="KW-0472">Membrane</keyword>
<dbReference type="EMBL" id="JACHBU010000003">
    <property type="protein sequence ID" value="MBB6508679.1"/>
    <property type="molecule type" value="Genomic_DNA"/>
</dbReference>
<evidence type="ECO:0000313" key="2">
    <source>
        <dbReference type="EMBL" id="MBB6508679.1"/>
    </source>
</evidence>
<evidence type="ECO:0000256" key="1">
    <source>
        <dbReference type="SAM" id="Phobius"/>
    </source>
</evidence>
<dbReference type="RefSeq" id="WP_280141276.1">
    <property type="nucleotide sequence ID" value="NZ_JACHBU010000003.1"/>
</dbReference>
<comment type="caution">
    <text evidence="2">The sequence shown here is derived from an EMBL/GenBank/DDBJ whole genome shotgun (WGS) entry which is preliminary data.</text>
</comment>
<keyword evidence="3" id="KW-1185">Reference proteome</keyword>
<accession>A0A7X0JJB8</accession>